<dbReference type="EMBL" id="GDJX01008894">
    <property type="protein sequence ID" value="JAT59042.1"/>
    <property type="molecule type" value="Transcribed_RNA"/>
</dbReference>
<feature type="compositionally biased region" description="Polar residues" evidence="1">
    <location>
        <begin position="451"/>
        <end position="470"/>
    </location>
</feature>
<feature type="compositionally biased region" description="Polar residues" evidence="1">
    <location>
        <begin position="404"/>
        <end position="415"/>
    </location>
</feature>
<protein>
    <submittedName>
        <fullName evidence="5">Embryogenesis-associated protein EMB8</fullName>
    </submittedName>
</protein>
<dbReference type="InterPro" id="IPR056652">
    <property type="entry name" value="DUF7750"/>
</dbReference>
<evidence type="ECO:0000256" key="2">
    <source>
        <dbReference type="SAM" id="Phobius"/>
    </source>
</evidence>
<feature type="transmembrane region" description="Helical" evidence="2">
    <location>
        <begin position="1224"/>
        <end position="1244"/>
    </location>
</feature>
<feature type="compositionally biased region" description="Polar residues" evidence="1">
    <location>
        <begin position="381"/>
        <end position="395"/>
    </location>
</feature>
<feature type="compositionally biased region" description="Basic and acidic residues" evidence="1">
    <location>
        <begin position="605"/>
        <end position="617"/>
    </location>
</feature>
<name>A0A1D1YWP4_9ARAE</name>
<feature type="transmembrane region" description="Helical" evidence="2">
    <location>
        <begin position="1182"/>
        <end position="1204"/>
    </location>
</feature>
<evidence type="ECO:0000256" key="1">
    <source>
        <dbReference type="SAM" id="MobiDB-lite"/>
    </source>
</evidence>
<feature type="region of interest" description="Disordered" evidence="1">
    <location>
        <begin position="309"/>
        <end position="424"/>
    </location>
</feature>
<organism evidence="5">
    <name type="scientific">Anthurium amnicola</name>
    <dbReference type="NCBI Taxonomy" id="1678845"/>
    <lineage>
        <taxon>Eukaryota</taxon>
        <taxon>Viridiplantae</taxon>
        <taxon>Streptophyta</taxon>
        <taxon>Embryophyta</taxon>
        <taxon>Tracheophyta</taxon>
        <taxon>Spermatophyta</taxon>
        <taxon>Magnoliopsida</taxon>
        <taxon>Liliopsida</taxon>
        <taxon>Araceae</taxon>
        <taxon>Pothoideae</taxon>
        <taxon>Potheae</taxon>
        <taxon>Anthurium</taxon>
    </lineage>
</organism>
<evidence type="ECO:0000259" key="4">
    <source>
        <dbReference type="Pfam" id="PF24930"/>
    </source>
</evidence>
<dbReference type="Pfam" id="PF24930">
    <property type="entry name" value="DUF7750"/>
    <property type="match status" value="1"/>
</dbReference>
<keyword evidence="2" id="KW-1133">Transmembrane helix</keyword>
<dbReference type="PANTHER" id="PTHR43592:SF20">
    <property type="entry name" value="ALPHA_BETA-HYDROLASES SUPERFAMILY PROTEIN"/>
    <property type="match status" value="1"/>
</dbReference>
<sequence length="1378" mass="151846">ETVCDFEGAISMISHGFEAIEDFYTKCGTRQLVHKVKIPLLFIQSDDETVPLFSIPRSSITENPFTSLLSCSCSPSNIMRNDRSTIMWCQNLAIEWLSAVELALLKGRHPLLKDVDITITPTKRVAMLEGRLSEKGIPVGDSVYDSYIQNKKRGDLLKLPNSNAASGFLTDPISTLLEKNDNAYPGKANDNGADLLNDTGGSQEISLVDAGSGKEGSEDPANSERSQVLGAAAVILNMLDVTMPGTLGNEQKEKVLTAMEQGETLMKALQGAVPEDVRWKLTAAVSEIVQTQGTKINIDNLKKIGWVPRMPSTRKSKIQEQPRDISTADGPNGAHFADHRKTGASIPESLHGDSVSHHISDHDAQENIDSSQEKSLEASRYTESMTKVDGKQSQYGEPDVASGSLDTSDRVVNQSHRVDERHDDCRAKLVADDSHYSETKKLDAVAGDKMANSSSNCEQSHTSDSSSVEHQQSHKERNDVQEINNENVQHSIKFEEPLSNDSNHSSGNPPPISVSQALDALTGFDDSTQMAVNSVFGVIESMIDQLEKGKDKLDGEESKGGVLESDDSSEQSLVTSNHKSDNVYAKNASGLRSDVMQSDPPQDSFLRKPVDPREDMRVRRDEKKLIHDLNSSDSGAFGRFLGTNFNFNKDGSLEKVLLNFNVNPYWESPCRAYLHKYFSSQMSNRQALNSQSATDLFLDPEEGRWKMLDQMESSSPIHNMEEHQGINVDQMSQSMLQEIDKETIIEPSYAILDTEQSRIPANNDKQDDHDYFRREELALLVKYTVLDALKVEVARRLGMLDLKEADSGIKHDLERISDAVSCAVLKHSELSSEYKESSSAKLGTIQGQWIIRTISYVVHDTSHLGKVLPAGVIVGSTLASLRKYFHVTVLDDELKVEAATDGPISFREKHSDKECDIRNAHDTLRKKEQNINLDPSDQVVSSTVEISTPRNDRAMVGAVTVALGASALLAHHQTNKAHMSTGLSEISSNPMKVEESSLKLHDKLVEVAQDKTQNNLITTLAEKAMSVAGPVVPTKNDGEVDHERLIATLAELGQKGGMLRLIGKIALLWGGIRGAMSLTDRLISFLHIAERPLFQRILGFVSMVLVMWSPVVIPLLPTLVESWTLKRFTGIAEYACIAGLYVAIMILVVLWGRRIRGYENPLKQYGLDLRSASQVRDFTKGFLGGTMLVLYVHSVSALLGYACLVRPSDLPSSSVHVAMLFKTYGWMLIQTLKGVVTAACIAIVEELLFRSWLPDEIAVDLGYRRSIIISGILFSLLQRSLTSIPGFLFLSLALFGAKQRGNGSLLLPIGIRTGIMTANFVVQTGGFLTYRSATPFWLASTHPWHPFDGAVGLGICILMAVFLYPRRPTQGKENSRVT</sequence>
<dbReference type="Pfam" id="PF02517">
    <property type="entry name" value="Rce1-like"/>
    <property type="match status" value="1"/>
</dbReference>
<feature type="region of interest" description="Disordered" evidence="1">
    <location>
        <begin position="187"/>
        <end position="225"/>
    </location>
</feature>
<keyword evidence="2" id="KW-0812">Transmembrane</keyword>
<feature type="compositionally biased region" description="Basic and acidic residues" evidence="1">
    <location>
        <begin position="350"/>
        <end position="377"/>
    </location>
</feature>
<dbReference type="GO" id="GO:0004175">
    <property type="term" value="F:endopeptidase activity"/>
    <property type="evidence" value="ECO:0007669"/>
    <property type="project" value="UniProtKB-ARBA"/>
</dbReference>
<evidence type="ECO:0000259" key="3">
    <source>
        <dbReference type="Pfam" id="PF02517"/>
    </source>
</evidence>
<feature type="region of interest" description="Disordered" evidence="1">
    <location>
        <begin position="550"/>
        <end position="617"/>
    </location>
</feature>
<dbReference type="PANTHER" id="PTHR43592">
    <property type="entry name" value="CAAX AMINO TERMINAL PROTEASE"/>
    <property type="match status" value="1"/>
</dbReference>
<feature type="compositionally biased region" description="Basic and acidic residues" evidence="1">
    <location>
        <begin position="550"/>
        <end position="559"/>
    </location>
</feature>
<feature type="transmembrane region" description="Helical" evidence="2">
    <location>
        <begin position="1305"/>
        <end position="1324"/>
    </location>
</feature>
<feature type="non-terminal residue" evidence="5">
    <location>
        <position position="1"/>
    </location>
</feature>
<reference evidence="5" key="1">
    <citation type="submission" date="2015-07" db="EMBL/GenBank/DDBJ databases">
        <title>Transcriptome Assembly of Anthurium amnicola.</title>
        <authorList>
            <person name="Suzuki J."/>
        </authorList>
    </citation>
    <scope>NUCLEOTIDE SEQUENCE</scope>
</reference>
<dbReference type="InterPro" id="IPR003675">
    <property type="entry name" value="Rce1/LyrA-like_dom"/>
</dbReference>
<feature type="transmembrane region" description="Helical" evidence="2">
    <location>
        <begin position="1097"/>
        <end position="1119"/>
    </location>
</feature>
<dbReference type="GO" id="GO:0080120">
    <property type="term" value="P:CAAX-box protein maturation"/>
    <property type="evidence" value="ECO:0007669"/>
    <property type="project" value="UniProtKB-ARBA"/>
</dbReference>
<feature type="region of interest" description="Disordered" evidence="1">
    <location>
        <begin position="444"/>
        <end position="484"/>
    </location>
</feature>
<feature type="domain" description="DUF7750" evidence="4">
    <location>
        <begin position="226"/>
        <end position="290"/>
    </location>
</feature>
<keyword evidence="2" id="KW-0472">Membrane</keyword>
<feature type="domain" description="CAAX prenyl protease 2/Lysostaphin resistance protein A-like" evidence="3">
    <location>
        <begin position="1232"/>
        <end position="1311"/>
    </location>
</feature>
<accession>A0A1D1YWP4</accession>
<evidence type="ECO:0000313" key="5">
    <source>
        <dbReference type="EMBL" id="JAT59042.1"/>
    </source>
</evidence>
<feature type="compositionally biased region" description="Basic and acidic residues" evidence="1">
    <location>
        <begin position="471"/>
        <end position="480"/>
    </location>
</feature>
<feature type="transmembrane region" description="Helical" evidence="2">
    <location>
        <begin position="1344"/>
        <end position="1364"/>
    </location>
</feature>
<feature type="transmembrane region" description="Helical" evidence="2">
    <location>
        <begin position="1131"/>
        <end position="1152"/>
    </location>
</feature>
<proteinExistence type="predicted"/>
<gene>
    <name evidence="5" type="primary">EMB8_0</name>
    <name evidence="5" type="ORF">g.113846</name>
</gene>